<protein>
    <recommendedName>
        <fullName evidence="4">PPM-type phosphatase domain-containing protein</fullName>
    </recommendedName>
</protein>
<proteinExistence type="predicted"/>
<feature type="compositionally biased region" description="Polar residues" evidence="3">
    <location>
        <begin position="119"/>
        <end position="128"/>
    </location>
</feature>
<feature type="compositionally biased region" description="Polar residues" evidence="3">
    <location>
        <begin position="533"/>
        <end position="552"/>
    </location>
</feature>
<evidence type="ECO:0000256" key="3">
    <source>
        <dbReference type="SAM" id="MobiDB-lite"/>
    </source>
</evidence>
<organism evidence="5 6">
    <name type="scientific">Euplotes crassus</name>
    <dbReference type="NCBI Taxonomy" id="5936"/>
    <lineage>
        <taxon>Eukaryota</taxon>
        <taxon>Sar</taxon>
        <taxon>Alveolata</taxon>
        <taxon>Ciliophora</taxon>
        <taxon>Intramacronucleata</taxon>
        <taxon>Spirotrichea</taxon>
        <taxon>Hypotrichia</taxon>
        <taxon>Euplotida</taxon>
        <taxon>Euplotidae</taxon>
        <taxon>Moneuplotes</taxon>
    </lineage>
</organism>
<dbReference type="PROSITE" id="PS51746">
    <property type="entry name" value="PPM_2"/>
    <property type="match status" value="1"/>
</dbReference>
<dbReference type="AlphaFoldDB" id="A0AAD1XMF1"/>
<dbReference type="GO" id="GO:0004722">
    <property type="term" value="F:protein serine/threonine phosphatase activity"/>
    <property type="evidence" value="ECO:0007669"/>
    <property type="project" value="InterPro"/>
</dbReference>
<dbReference type="SMART" id="SM00332">
    <property type="entry name" value="PP2Cc"/>
    <property type="match status" value="1"/>
</dbReference>
<feature type="region of interest" description="Disordered" evidence="3">
    <location>
        <begin position="452"/>
        <end position="481"/>
    </location>
</feature>
<evidence type="ECO:0000313" key="6">
    <source>
        <dbReference type="Proteomes" id="UP001295684"/>
    </source>
</evidence>
<dbReference type="Gene3D" id="3.60.40.10">
    <property type="entry name" value="PPM-type phosphatase domain"/>
    <property type="match status" value="1"/>
</dbReference>
<feature type="region of interest" description="Disordered" evidence="3">
    <location>
        <begin position="515"/>
        <end position="555"/>
    </location>
</feature>
<dbReference type="InterPro" id="IPR001932">
    <property type="entry name" value="PPM-type_phosphatase-like_dom"/>
</dbReference>
<dbReference type="InterPro" id="IPR036457">
    <property type="entry name" value="PPM-type-like_dom_sf"/>
</dbReference>
<comment type="subcellular location">
    <subcellularLocation>
        <location evidence="1">Membrane</location>
    </subcellularLocation>
</comment>
<feature type="compositionally biased region" description="Basic and acidic residues" evidence="3">
    <location>
        <begin position="515"/>
        <end position="531"/>
    </location>
</feature>
<feature type="domain" description="PPM-type phosphatase" evidence="4">
    <location>
        <begin position="635"/>
        <end position="928"/>
    </location>
</feature>
<name>A0AAD1XMF1_EUPCR</name>
<dbReference type="SUPFAM" id="SSF81606">
    <property type="entry name" value="PP2C-like"/>
    <property type="match status" value="1"/>
</dbReference>
<feature type="region of interest" description="Disordered" evidence="3">
    <location>
        <begin position="104"/>
        <end position="192"/>
    </location>
</feature>
<keyword evidence="6" id="KW-1185">Reference proteome</keyword>
<comment type="caution">
    <text evidence="5">The sequence shown here is derived from an EMBL/GenBank/DDBJ whole genome shotgun (WGS) entry which is preliminary data.</text>
</comment>
<feature type="region of interest" description="Disordered" evidence="3">
    <location>
        <begin position="409"/>
        <end position="434"/>
    </location>
</feature>
<gene>
    <name evidence="5" type="ORF">ECRASSUSDP1_LOCUS16691</name>
</gene>
<evidence type="ECO:0000256" key="1">
    <source>
        <dbReference type="ARBA" id="ARBA00004370"/>
    </source>
</evidence>
<dbReference type="GO" id="GO:0016020">
    <property type="term" value="C:membrane"/>
    <property type="evidence" value="ECO:0007669"/>
    <property type="project" value="UniProtKB-SubCell"/>
</dbReference>
<feature type="compositionally biased region" description="Basic and acidic residues" evidence="3">
    <location>
        <begin position="132"/>
        <end position="151"/>
    </location>
</feature>
<feature type="compositionally biased region" description="Basic residues" evidence="3">
    <location>
        <begin position="452"/>
        <end position="461"/>
    </location>
</feature>
<dbReference type="Proteomes" id="UP001295684">
    <property type="component" value="Unassembled WGS sequence"/>
</dbReference>
<keyword evidence="2" id="KW-0472">Membrane</keyword>
<dbReference type="Pfam" id="PF00481">
    <property type="entry name" value="PP2C"/>
    <property type="match status" value="1"/>
</dbReference>
<sequence>MERYRGKYSYVKNANTPMNKDYKIYPSFKSVEFGQSRHFMSQNHDRNAVYQIIQKNKSSSNLKNHNKMMKPNMKNENYQMGCLTKFQPKASLSKKSRGMTYRINVPKGPRDNSHKKHQWNSNPATKVSSPRAEIEKQSTKDYFKFKRRAENSDNYDPNFRQEHIKSRNEIEQVTETNDSKNLSKKPQKELSGYHSGQLMLRSKMKRMNEAKTSNIIKENYNIDGLKPMQSNFSSLSGTNHLMSQNTCDSKIPKFIDHNSTPSSFFNDPTVLKTYIDNKLQDAKGFQTSEATISKENSVDRRVMTNQANYRRVGNSKKLSNTTNGYSNQRVMTQSSFFKNPKYHSKALNVDIMRQNTIVKVDPNSKRRFSNTQDGFGKNRRKLEDIPDIQKKNNIAIGRIPLKTTKRRIIPDTSTPGFTNKISTNRSLDLGHGDSSDRVAKGFNLSSKQVRCKSKEMRRNRKDLKFQKLPTPLKDKEDEVQTDFQPTKFPEENEYRFRISDEKIISFPKREAKLKSLEPSEKLDHSPYKLNKELSPSQSIQKNQNSTKSSQKPNRIIDFGSRCGVSTLFPGTMKNKNMKLKKSSYEFPKKLHMFGIHNLKKFKNQYLKKQPQEESYDEVEIINNFEHENFKSLITSVGACSKVGKSLSHPLKPNQDSFIQRPNMILSQQKSQDGDIINQTHLFGVLDGHGINGHKISGTLKNKLPTMIKISMNSEPESLEQMLIDTVTKVDKDLDKHRAFNSGSTCCLALIHNKTLYFSNTGDSRALLIRIPEETKDLEKEQSSPKIKYTEDHSCDVKAEQKRILDLGGRIERCKGNIKRQPLRVWLPNEDAPGLAMTRSVGDHIVREVGVICTPEIQIHPLQDQKYILVIGSDGIYEYISNKEMVKYAIDNQNLSATELSKRIVEIARERWKSKDVFIDDCTCQIVYIDAS</sequence>
<dbReference type="PANTHER" id="PTHR47992">
    <property type="entry name" value="PROTEIN PHOSPHATASE"/>
    <property type="match status" value="1"/>
</dbReference>
<feature type="compositionally biased region" description="Polar residues" evidence="3">
    <location>
        <begin position="411"/>
        <end position="426"/>
    </location>
</feature>
<dbReference type="EMBL" id="CAMPGE010016794">
    <property type="protein sequence ID" value="CAI2375329.1"/>
    <property type="molecule type" value="Genomic_DNA"/>
</dbReference>
<feature type="compositionally biased region" description="Polar residues" evidence="3">
    <location>
        <begin position="171"/>
        <end position="180"/>
    </location>
</feature>
<dbReference type="InterPro" id="IPR015655">
    <property type="entry name" value="PP2C"/>
</dbReference>
<evidence type="ECO:0000313" key="5">
    <source>
        <dbReference type="EMBL" id="CAI2375329.1"/>
    </source>
</evidence>
<accession>A0AAD1XMF1</accession>
<reference evidence="5" key="1">
    <citation type="submission" date="2023-07" db="EMBL/GenBank/DDBJ databases">
        <authorList>
            <consortium name="AG Swart"/>
            <person name="Singh M."/>
            <person name="Singh A."/>
            <person name="Seah K."/>
            <person name="Emmerich C."/>
        </authorList>
    </citation>
    <scope>NUCLEOTIDE SEQUENCE</scope>
    <source>
        <strain evidence="5">DP1</strain>
    </source>
</reference>
<evidence type="ECO:0000256" key="2">
    <source>
        <dbReference type="ARBA" id="ARBA00023136"/>
    </source>
</evidence>
<dbReference type="CDD" id="cd00143">
    <property type="entry name" value="PP2Cc"/>
    <property type="match status" value="1"/>
</dbReference>
<evidence type="ECO:0000259" key="4">
    <source>
        <dbReference type="PROSITE" id="PS51746"/>
    </source>
</evidence>
<feature type="compositionally biased region" description="Basic and acidic residues" evidence="3">
    <location>
        <begin position="159"/>
        <end position="170"/>
    </location>
</feature>